<comment type="caution">
    <text evidence="2">The sequence shown here is derived from an EMBL/GenBank/DDBJ whole genome shotgun (WGS) entry which is preliminary data.</text>
</comment>
<reference evidence="3" key="1">
    <citation type="journal article" date="2020" name="Nat. Commun.">
        <title>Genome assembly of wild tea tree DASZ reveals pedigree and selection history of tea varieties.</title>
        <authorList>
            <person name="Zhang W."/>
            <person name="Zhang Y."/>
            <person name="Qiu H."/>
            <person name="Guo Y."/>
            <person name="Wan H."/>
            <person name="Zhang X."/>
            <person name="Scossa F."/>
            <person name="Alseekh S."/>
            <person name="Zhang Q."/>
            <person name="Wang P."/>
            <person name="Xu L."/>
            <person name="Schmidt M.H."/>
            <person name="Jia X."/>
            <person name="Li D."/>
            <person name="Zhu A."/>
            <person name="Guo F."/>
            <person name="Chen W."/>
            <person name="Ni D."/>
            <person name="Usadel B."/>
            <person name="Fernie A.R."/>
            <person name="Wen W."/>
        </authorList>
    </citation>
    <scope>NUCLEOTIDE SEQUENCE [LARGE SCALE GENOMIC DNA]</scope>
    <source>
        <strain evidence="3">cv. G240</strain>
    </source>
</reference>
<keyword evidence="3" id="KW-1185">Reference proteome</keyword>
<dbReference type="Pfam" id="PF03478">
    <property type="entry name" value="Beta-prop_KIB1-4"/>
    <property type="match status" value="1"/>
</dbReference>
<sequence>MGNWAEIVPDVLILIVNRVDSFEDFVAFGGVCTSWRSVAVKQNFNTSSPQLPWLMLSEKEEEEEEEEEGINNNMREFFSLSKGMIHKVPLPEARGKRCFETLGWLVTITKDGEMGLLHPFSRLQIGLPHQTTFKYFHQHPMDLVDFVFKAVLSASPSLTPNYVLMVIHGAAKHLGFWRPGGDNSWTVIETRDSPYEDVIYYKGQFYALNNQGSIFVWDVGGPNPTVARKVGGIKSELLRCMQPYMVESGGELLVVARCVIHPGDDTDPTYETTSFKVYEVDLSKEARWQEINNLGGRALFLGHSASISVDASRFFPAIKPNCIYYTDDYMDMYTYPVDNNPGGGKDMGVYNLEDGSKEPLNYKGESLSYTCPPAWSRFCKGPGFVFNLFARNSGSNSKFETRLYRSNSVLWRAFLAVSLRHHLSSKVNDRIITSTTENQGNGDSVVVKVRESFAEIDAGQRCKSCSGAVKEPVNTVWAVKVQKITEGKEEKKKKSLGITPRIS</sequence>
<dbReference type="Proteomes" id="UP000593564">
    <property type="component" value="Unassembled WGS sequence"/>
</dbReference>
<dbReference type="PANTHER" id="PTHR44259">
    <property type="entry name" value="OS07G0183000 PROTEIN-RELATED"/>
    <property type="match status" value="1"/>
</dbReference>
<evidence type="ECO:0000259" key="1">
    <source>
        <dbReference type="Pfam" id="PF03478"/>
    </source>
</evidence>
<dbReference type="EMBL" id="JACBKZ010000012">
    <property type="protein sequence ID" value="KAF5937944.1"/>
    <property type="molecule type" value="Genomic_DNA"/>
</dbReference>
<dbReference type="InterPro" id="IPR005174">
    <property type="entry name" value="KIB1-4_b-propeller"/>
</dbReference>
<protein>
    <recommendedName>
        <fullName evidence="1">KIB1-4 beta-propeller domain-containing protein</fullName>
    </recommendedName>
</protein>
<organism evidence="2 3">
    <name type="scientific">Camellia sinensis</name>
    <name type="common">Tea plant</name>
    <name type="synonym">Thea sinensis</name>
    <dbReference type="NCBI Taxonomy" id="4442"/>
    <lineage>
        <taxon>Eukaryota</taxon>
        <taxon>Viridiplantae</taxon>
        <taxon>Streptophyta</taxon>
        <taxon>Embryophyta</taxon>
        <taxon>Tracheophyta</taxon>
        <taxon>Spermatophyta</taxon>
        <taxon>Magnoliopsida</taxon>
        <taxon>eudicotyledons</taxon>
        <taxon>Gunneridae</taxon>
        <taxon>Pentapetalae</taxon>
        <taxon>asterids</taxon>
        <taxon>Ericales</taxon>
        <taxon>Theaceae</taxon>
        <taxon>Camellia</taxon>
    </lineage>
</organism>
<evidence type="ECO:0000313" key="3">
    <source>
        <dbReference type="Proteomes" id="UP000593564"/>
    </source>
</evidence>
<accession>A0A7J7GEV0</accession>
<dbReference type="AlphaFoldDB" id="A0A7J7GEV0"/>
<dbReference type="InterPro" id="IPR050942">
    <property type="entry name" value="F-box_BR-signaling"/>
</dbReference>
<dbReference type="PANTHER" id="PTHR44259:SF108">
    <property type="entry name" value="F-BOX PROTEIN SKIP23-LIKE"/>
    <property type="match status" value="1"/>
</dbReference>
<feature type="domain" description="KIB1-4 beta-propeller" evidence="1">
    <location>
        <begin position="77"/>
        <end position="351"/>
    </location>
</feature>
<proteinExistence type="predicted"/>
<evidence type="ECO:0000313" key="2">
    <source>
        <dbReference type="EMBL" id="KAF5937944.1"/>
    </source>
</evidence>
<gene>
    <name evidence="2" type="ORF">HYC85_025450</name>
</gene>
<name>A0A7J7GEV0_CAMSI</name>
<reference evidence="2 3" key="2">
    <citation type="submission" date="2020-07" db="EMBL/GenBank/DDBJ databases">
        <title>Genome assembly of wild tea tree DASZ reveals pedigree and selection history of tea varieties.</title>
        <authorList>
            <person name="Zhang W."/>
        </authorList>
    </citation>
    <scope>NUCLEOTIDE SEQUENCE [LARGE SCALE GENOMIC DNA]</scope>
    <source>
        <strain evidence="3">cv. G240</strain>
        <tissue evidence="2">Leaf</tissue>
    </source>
</reference>